<sequence length="42" mass="4828">MALQVMRNCKSHEALQDFDIHRQDTQRQRYYGTCSTLTAGGP</sequence>
<gene>
    <name evidence="1" type="ORF">SPARVUS_LOCUS9212340</name>
</gene>
<keyword evidence="2" id="KW-1185">Reference proteome</keyword>
<evidence type="ECO:0000313" key="2">
    <source>
        <dbReference type="Proteomes" id="UP001162483"/>
    </source>
</evidence>
<name>A0ABN9E6R9_9NEOB</name>
<organism evidence="1 2">
    <name type="scientific">Staurois parvus</name>
    <dbReference type="NCBI Taxonomy" id="386267"/>
    <lineage>
        <taxon>Eukaryota</taxon>
        <taxon>Metazoa</taxon>
        <taxon>Chordata</taxon>
        <taxon>Craniata</taxon>
        <taxon>Vertebrata</taxon>
        <taxon>Euteleostomi</taxon>
        <taxon>Amphibia</taxon>
        <taxon>Batrachia</taxon>
        <taxon>Anura</taxon>
        <taxon>Neobatrachia</taxon>
        <taxon>Ranoidea</taxon>
        <taxon>Ranidae</taxon>
        <taxon>Staurois</taxon>
    </lineage>
</organism>
<reference evidence="1" key="1">
    <citation type="submission" date="2023-05" db="EMBL/GenBank/DDBJ databases">
        <authorList>
            <person name="Stuckert A."/>
        </authorList>
    </citation>
    <scope>NUCLEOTIDE SEQUENCE</scope>
</reference>
<protein>
    <submittedName>
        <fullName evidence="1">Uncharacterized protein</fullName>
    </submittedName>
</protein>
<dbReference type="Proteomes" id="UP001162483">
    <property type="component" value="Unassembled WGS sequence"/>
</dbReference>
<accession>A0ABN9E6R9</accession>
<dbReference type="EMBL" id="CATNWA010015141">
    <property type="protein sequence ID" value="CAI9579934.1"/>
    <property type="molecule type" value="Genomic_DNA"/>
</dbReference>
<evidence type="ECO:0000313" key="1">
    <source>
        <dbReference type="EMBL" id="CAI9579934.1"/>
    </source>
</evidence>
<proteinExistence type="predicted"/>
<comment type="caution">
    <text evidence="1">The sequence shown here is derived from an EMBL/GenBank/DDBJ whole genome shotgun (WGS) entry which is preliminary data.</text>
</comment>